<name>A0ABP8WGF5_9ACTN</name>
<feature type="transmembrane region" description="Helical" evidence="6">
    <location>
        <begin position="163"/>
        <end position="185"/>
    </location>
</feature>
<keyword evidence="4" id="KW-0186">Copper</keyword>
<gene>
    <name evidence="9" type="ORF">GCM10023226_28500</name>
</gene>
<evidence type="ECO:0000256" key="7">
    <source>
        <dbReference type="SAM" id="SignalP"/>
    </source>
</evidence>
<keyword evidence="2" id="KW-0479">Metal-binding</keyword>
<keyword evidence="10" id="KW-1185">Reference proteome</keyword>
<keyword evidence="6" id="KW-0472">Membrane</keyword>
<feature type="domain" description="CopC" evidence="8">
    <location>
        <begin position="31"/>
        <end position="123"/>
    </location>
</feature>
<evidence type="ECO:0000313" key="9">
    <source>
        <dbReference type="EMBL" id="GAA4688978.1"/>
    </source>
</evidence>
<reference evidence="10" key="1">
    <citation type="journal article" date="2019" name="Int. J. Syst. Evol. Microbiol.">
        <title>The Global Catalogue of Microorganisms (GCM) 10K type strain sequencing project: providing services to taxonomists for standard genome sequencing and annotation.</title>
        <authorList>
            <consortium name="The Broad Institute Genomics Platform"/>
            <consortium name="The Broad Institute Genome Sequencing Center for Infectious Disease"/>
            <person name="Wu L."/>
            <person name="Ma J."/>
        </authorList>
    </citation>
    <scope>NUCLEOTIDE SEQUENCE [LARGE SCALE GENOMIC DNA]</scope>
    <source>
        <strain evidence="10">JCM 18127</strain>
    </source>
</reference>
<feature type="signal peptide" evidence="7">
    <location>
        <begin position="1"/>
        <end position="30"/>
    </location>
</feature>
<evidence type="ECO:0000256" key="1">
    <source>
        <dbReference type="ARBA" id="ARBA00004196"/>
    </source>
</evidence>
<sequence length="198" mass="19647">MIVLTRVLSGAAALLLALAGLLVAAPTASAHEELAASYPETGAVMDFAPGQVTLVFTGEVLEQDVEIEVLSGEGRDGVDGAVLHEGTRVTVPVAGLDDGYHQVRFSVVAVDGHEISGAYDFGVGELEGSRPLGAGTQEGLEAEAASSTSRGEASATGSAGPGLGLMTGVAAALGLLLLGAVAVVARRRATGLDAPSGE</sequence>
<organism evidence="9 10">
    <name type="scientific">Nocardioides nanhaiensis</name>
    <dbReference type="NCBI Taxonomy" id="1476871"/>
    <lineage>
        <taxon>Bacteria</taxon>
        <taxon>Bacillati</taxon>
        <taxon>Actinomycetota</taxon>
        <taxon>Actinomycetes</taxon>
        <taxon>Propionibacteriales</taxon>
        <taxon>Nocardioidaceae</taxon>
        <taxon>Nocardioides</taxon>
    </lineage>
</organism>
<keyword evidence="6" id="KW-1133">Transmembrane helix</keyword>
<evidence type="ECO:0000256" key="5">
    <source>
        <dbReference type="SAM" id="MobiDB-lite"/>
    </source>
</evidence>
<feature type="region of interest" description="Disordered" evidence="5">
    <location>
        <begin position="139"/>
        <end position="158"/>
    </location>
</feature>
<dbReference type="Pfam" id="PF04234">
    <property type="entry name" value="CopC"/>
    <property type="match status" value="1"/>
</dbReference>
<dbReference type="InterPro" id="IPR007348">
    <property type="entry name" value="CopC_dom"/>
</dbReference>
<evidence type="ECO:0000256" key="3">
    <source>
        <dbReference type="ARBA" id="ARBA00022729"/>
    </source>
</evidence>
<evidence type="ECO:0000256" key="6">
    <source>
        <dbReference type="SAM" id="Phobius"/>
    </source>
</evidence>
<dbReference type="PANTHER" id="PTHR34820">
    <property type="entry name" value="INNER MEMBRANE PROTEIN YEBZ"/>
    <property type="match status" value="1"/>
</dbReference>
<evidence type="ECO:0000313" key="10">
    <source>
        <dbReference type="Proteomes" id="UP001500621"/>
    </source>
</evidence>
<dbReference type="InterPro" id="IPR014755">
    <property type="entry name" value="Cu-Rt/internalin_Ig-like"/>
</dbReference>
<dbReference type="EMBL" id="BAABIM010000003">
    <property type="protein sequence ID" value="GAA4688978.1"/>
    <property type="molecule type" value="Genomic_DNA"/>
</dbReference>
<evidence type="ECO:0000256" key="4">
    <source>
        <dbReference type="ARBA" id="ARBA00023008"/>
    </source>
</evidence>
<accession>A0ABP8WGF5</accession>
<evidence type="ECO:0000256" key="2">
    <source>
        <dbReference type="ARBA" id="ARBA00022723"/>
    </source>
</evidence>
<feature type="chain" id="PRO_5045791733" description="CopC domain-containing protein" evidence="7">
    <location>
        <begin position="31"/>
        <end position="198"/>
    </location>
</feature>
<dbReference type="Gene3D" id="2.60.40.1220">
    <property type="match status" value="1"/>
</dbReference>
<evidence type="ECO:0000259" key="8">
    <source>
        <dbReference type="Pfam" id="PF04234"/>
    </source>
</evidence>
<comment type="subcellular location">
    <subcellularLocation>
        <location evidence="1">Cell envelope</location>
    </subcellularLocation>
</comment>
<proteinExistence type="predicted"/>
<dbReference type="PANTHER" id="PTHR34820:SF4">
    <property type="entry name" value="INNER MEMBRANE PROTEIN YEBZ"/>
    <property type="match status" value="1"/>
</dbReference>
<dbReference type="Proteomes" id="UP001500621">
    <property type="component" value="Unassembled WGS sequence"/>
</dbReference>
<comment type="caution">
    <text evidence="9">The sequence shown here is derived from an EMBL/GenBank/DDBJ whole genome shotgun (WGS) entry which is preliminary data.</text>
</comment>
<keyword evidence="6" id="KW-0812">Transmembrane</keyword>
<protein>
    <recommendedName>
        <fullName evidence="8">CopC domain-containing protein</fullName>
    </recommendedName>
</protein>
<feature type="compositionally biased region" description="Polar residues" evidence="5">
    <location>
        <begin position="145"/>
        <end position="157"/>
    </location>
</feature>
<dbReference type="InterPro" id="IPR014756">
    <property type="entry name" value="Ig_E-set"/>
</dbReference>
<keyword evidence="3 7" id="KW-0732">Signal</keyword>
<dbReference type="SUPFAM" id="SSF81296">
    <property type="entry name" value="E set domains"/>
    <property type="match status" value="1"/>
</dbReference>
<dbReference type="InterPro" id="IPR032694">
    <property type="entry name" value="CopC/D"/>
</dbReference>